<name>A0A428RSH6_9HYPO</name>
<gene>
    <name evidence="1" type="ORF">CDV31_017121</name>
</gene>
<keyword evidence="2" id="KW-1185">Reference proteome</keyword>
<dbReference type="EMBL" id="NIZV01000821">
    <property type="protein sequence ID" value="RSL80473.1"/>
    <property type="molecule type" value="Genomic_DNA"/>
</dbReference>
<evidence type="ECO:0000313" key="1">
    <source>
        <dbReference type="EMBL" id="RSL80473.1"/>
    </source>
</evidence>
<evidence type="ECO:0000313" key="2">
    <source>
        <dbReference type="Proteomes" id="UP000288429"/>
    </source>
</evidence>
<accession>A0A428RSH6</accession>
<dbReference type="Proteomes" id="UP000288429">
    <property type="component" value="Unassembled WGS sequence"/>
</dbReference>
<dbReference type="AlphaFoldDB" id="A0A428RSH6"/>
<protein>
    <submittedName>
        <fullName evidence="1">Uncharacterized protein</fullName>
    </submittedName>
</protein>
<comment type="caution">
    <text evidence="1">The sequence shown here is derived from an EMBL/GenBank/DDBJ whole genome shotgun (WGS) entry which is preliminary data.</text>
</comment>
<dbReference type="InterPro" id="IPR046670">
    <property type="entry name" value="DUF6540"/>
</dbReference>
<proteinExistence type="predicted"/>
<dbReference type="Pfam" id="PF20174">
    <property type="entry name" value="DUF6540"/>
    <property type="match status" value="1"/>
</dbReference>
<sequence>MAPLNLWLAICKARREGGARHWMLILAAKDAENGTWYHCSGGPTLNKPYTVEIVTKRVNSHGIESLYPIGEISDKDKNKVKSTVQNTSPKFCQRWVVDVLADLERKGLVVAETSNTWYMAMENDPYSNDGAPNLEY</sequence>
<organism evidence="1 2">
    <name type="scientific">Fusarium ambrosium</name>
    <dbReference type="NCBI Taxonomy" id="131363"/>
    <lineage>
        <taxon>Eukaryota</taxon>
        <taxon>Fungi</taxon>
        <taxon>Dikarya</taxon>
        <taxon>Ascomycota</taxon>
        <taxon>Pezizomycotina</taxon>
        <taxon>Sordariomycetes</taxon>
        <taxon>Hypocreomycetidae</taxon>
        <taxon>Hypocreales</taxon>
        <taxon>Nectriaceae</taxon>
        <taxon>Fusarium</taxon>
        <taxon>Fusarium solani species complex</taxon>
    </lineage>
</organism>
<reference evidence="1 2" key="1">
    <citation type="submission" date="2017-06" db="EMBL/GenBank/DDBJ databases">
        <title>Cmopartive genomic analysis of Ambrosia Fusariam Clade fungi.</title>
        <authorList>
            <person name="Stajich J.E."/>
            <person name="Carrillo J."/>
            <person name="Kijimoto T."/>
            <person name="Eskalen A."/>
            <person name="O'Donnell K."/>
            <person name="Kasson M."/>
        </authorList>
    </citation>
    <scope>NUCLEOTIDE SEQUENCE [LARGE SCALE GENOMIC DNA]</scope>
    <source>
        <strain evidence="1 2">NRRL 20438</strain>
    </source>
</reference>